<keyword evidence="2" id="KW-1185">Reference proteome</keyword>
<dbReference type="EMBL" id="FQTV01000004">
    <property type="protein sequence ID" value="SHE95268.1"/>
    <property type="molecule type" value="Genomic_DNA"/>
</dbReference>
<accession>A0A1M4XP98</accession>
<name>A0A1M4XP98_9BACE</name>
<sequence>MGVTKEALEKAHKLRIARLQKEAEEQKISHIVNKGTLSIEYGVMESALQKMRENTPHREFCLDSSRSE</sequence>
<proteinExistence type="predicted"/>
<dbReference type="RefSeq" id="WP_073399819.1">
    <property type="nucleotide sequence ID" value="NZ_FQTV01000004.1"/>
</dbReference>
<evidence type="ECO:0000313" key="2">
    <source>
        <dbReference type="Proteomes" id="UP000184509"/>
    </source>
</evidence>
<evidence type="ECO:0000313" key="1">
    <source>
        <dbReference type="EMBL" id="SHE95268.1"/>
    </source>
</evidence>
<dbReference type="AlphaFoldDB" id="A0A1M4XP98"/>
<reference evidence="2" key="1">
    <citation type="submission" date="2016-11" db="EMBL/GenBank/DDBJ databases">
        <authorList>
            <person name="Varghese N."/>
            <person name="Submissions S."/>
        </authorList>
    </citation>
    <scope>NUCLEOTIDE SEQUENCE [LARGE SCALE GENOMIC DNA]</scope>
    <source>
        <strain evidence="2">DSM 26991</strain>
    </source>
</reference>
<gene>
    <name evidence="1" type="ORF">SAMN05444405_10489</name>
</gene>
<dbReference type="STRING" id="1297750.SAMN05444405_10489"/>
<dbReference type="Proteomes" id="UP000184509">
    <property type="component" value="Unassembled WGS sequence"/>
</dbReference>
<protein>
    <submittedName>
        <fullName evidence="1">Uncharacterized protein</fullName>
    </submittedName>
</protein>
<organism evidence="1 2">
    <name type="scientific">Bacteroides luti</name>
    <dbReference type="NCBI Taxonomy" id="1297750"/>
    <lineage>
        <taxon>Bacteria</taxon>
        <taxon>Pseudomonadati</taxon>
        <taxon>Bacteroidota</taxon>
        <taxon>Bacteroidia</taxon>
        <taxon>Bacteroidales</taxon>
        <taxon>Bacteroidaceae</taxon>
        <taxon>Bacteroides</taxon>
    </lineage>
</organism>